<comment type="caution">
    <text evidence="2">The sequence shown here is derived from an EMBL/GenBank/DDBJ whole genome shotgun (WGS) entry which is preliminary data.</text>
</comment>
<dbReference type="PANTHER" id="PTHR12558:SF13">
    <property type="entry name" value="CELL DIVISION CYCLE PROTEIN 27 HOMOLOG"/>
    <property type="match status" value="1"/>
</dbReference>
<dbReference type="InterPro" id="IPR011990">
    <property type="entry name" value="TPR-like_helical_dom_sf"/>
</dbReference>
<accession>A0ABT3N822</accession>
<feature type="repeat" description="TPR" evidence="1">
    <location>
        <begin position="161"/>
        <end position="194"/>
    </location>
</feature>
<dbReference type="PROSITE" id="PS50005">
    <property type="entry name" value="TPR"/>
    <property type="match status" value="6"/>
</dbReference>
<reference evidence="2 3" key="1">
    <citation type="submission" date="2022-11" db="EMBL/GenBank/DDBJ databases">
        <title>Desulfobotulus tamanensis H1 sp. nov. - anaerobic, alkaliphilic, sulphate reducing bacterium isolated from terrestrial mud volcano.</title>
        <authorList>
            <person name="Frolova A."/>
            <person name="Merkel A.Y."/>
            <person name="Slobodkin A.I."/>
        </authorList>
    </citation>
    <scope>NUCLEOTIDE SEQUENCE [LARGE SCALE GENOMIC DNA]</scope>
    <source>
        <strain evidence="2 3">H1</strain>
    </source>
</reference>
<dbReference type="PANTHER" id="PTHR12558">
    <property type="entry name" value="CELL DIVISION CYCLE 16,23,27"/>
    <property type="match status" value="1"/>
</dbReference>
<dbReference type="Proteomes" id="UP001209681">
    <property type="component" value="Unassembled WGS sequence"/>
</dbReference>
<dbReference type="EMBL" id="JAPFPW010000005">
    <property type="protein sequence ID" value="MCW7753608.1"/>
    <property type="molecule type" value="Genomic_DNA"/>
</dbReference>
<dbReference type="Pfam" id="PF13432">
    <property type="entry name" value="TPR_16"/>
    <property type="match status" value="2"/>
</dbReference>
<feature type="repeat" description="TPR" evidence="1">
    <location>
        <begin position="562"/>
        <end position="595"/>
    </location>
</feature>
<dbReference type="SMART" id="SM00028">
    <property type="entry name" value="TPR"/>
    <property type="match status" value="11"/>
</dbReference>
<dbReference type="Pfam" id="PF14559">
    <property type="entry name" value="TPR_19"/>
    <property type="match status" value="3"/>
</dbReference>
<evidence type="ECO:0000256" key="1">
    <source>
        <dbReference type="PROSITE-ProRule" id="PRU00339"/>
    </source>
</evidence>
<dbReference type="InterPro" id="IPR019734">
    <property type="entry name" value="TPR_rpt"/>
</dbReference>
<feature type="repeat" description="TPR" evidence="1">
    <location>
        <begin position="528"/>
        <end position="561"/>
    </location>
</feature>
<organism evidence="2 3">
    <name type="scientific">Desulfobotulus pelophilus</name>
    <dbReference type="NCBI Taxonomy" id="2823377"/>
    <lineage>
        <taxon>Bacteria</taxon>
        <taxon>Pseudomonadati</taxon>
        <taxon>Thermodesulfobacteriota</taxon>
        <taxon>Desulfobacteria</taxon>
        <taxon>Desulfobacterales</taxon>
        <taxon>Desulfobacteraceae</taxon>
        <taxon>Desulfobotulus</taxon>
    </lineage>
</organism>
<dbReference type="Gene3D" id="1.25.40.10">
    <property type="entry name" value="Tetratricopeptide repeat domain"/>
    <property type="match status" value="5"/>
</dbReference>
<name>A0ABT3N822_9BACT</name>
<evidence type="ECO:0000313" key="3">
    <source>
        <dbReference type="Proteomes" id="UP001209681"/>
    </source>
</evidence>
<gene>
    <name evidence="2" type="ORF">OOT00_06345</name>
</gene>
<dbReference type="SUPFAM" id="SSF48452">
    <property type="entry name" value="TPR-like"/>
    <property type="match status" value="3"/>
</dbReference>
<feature type="repeat" description="TPR" evidence="1">
    <location>
        <begin position="127"/>
        <end position="160"/>
    </location>
</feature>
<dbReference type="RefSeq" id="WP_265424478.1">
    <property type="nucleotide sequence ID" value="NZ_JAPFPW010000005.1"/>
</dbReference>
<sequence length="617" mass="71020">MTIQVQEMPEVRFAPPLRQASESSYYYFTEAQIRLNRNRVLEAIGFLRQAVALDPQSAFLQKELAALLVRAGQPQAALQAIQRSRDLDPHDPDTLVVLAGIRQMLEQDIQELIPIYEEVIRLDPGRERIYLILGNLYIAQKQPAKAEETYRKLIAHHPGKYPGYYYLGQLLVLQQRYDEALDTFDVVIEIEPNLLEPYLERIKILSHKLTRSISVEIQEGDTLDALLVRHSGRPSPSLRRQAMALNPLLENVDHLETGKKILMPPRKNNPLVAQIREAYSHLLQMDAMPVEIRMDFAVFLRQTGEDHESMETMAALNDDDTREEVIRTVFSVFVENRRFSEAIFLLEGLRSHEPENPEILYALGLIHEEAGMRDKARKLYASISPDDPVYRKAVIHLAYIDQQTGQTEQGIQILEKAHFRNPEDMTIRLYLGAFYEETEHFEKAAVIFQDSLRTDPENQHIRYRLGVVMDKMGKKDEAIKEMEILIHQNPDHANALNYLGYTLTEMEIRLDEAEFLIRKAMEIKPGDGYITDSMGWVYFKQGKPAKALPYLEKANRLLPEDPLILEHLGDVYQALGKTDAARKAYEKSLLIQESSQIREKIQSLSTPSAEERKDIRP</sequence>
<feature type="repeat" description="TPR" evidence="1">
    <location>
        <begin position="425"/>
        <end position="458"/>
    </location>
</feature>
<protein>
    <submittedName>
        <fullName evidence="2">Tetratricopeptide repeat protein</fullName>
    </submittedName>
</protein>
<evidence type="ECO:0000313" key="2">
    <source>
        <dbReference type="EMBL" id="MCW7753608.1"/>
    </source>
</evidence>
<keyword evidence="1" id="KW-0802">TPR repeat</keyword>
<keyword evidence="3" id="KW-1185">Reference proteome</keyword>
<feature type="repeat" description="TPR" evidence="1">
    <location>
        <begin position="459"/>
        <end position="492"/>
    </location>
</feature>
<proteinExistence type="predicted"/>